<dbReference type="CDD" id="cd11577">
    <property type="entry name" value="GH71"/>
    <property type="match status" value="1"/>
</dbReference>
<dbReference type="Proteomes" id="UP000236621">
    <property type="component" value="Unassembled WGS sequence"/>
</dbReference>
<dbReference type="Pfam" id="PF03659">
    <property type="entry name" value="Glyco_hydro_71"/>
    <property type="match status" value="1"/>
</dbReference>
<evidence type="ECO:0000313" key="1">
    <source>
        <dbReference type="EMBL" id="PNY26291.1"/>
    </source>
</evidence>
<reference evidence="1 2" key="1">
    <citation type="submission" date="2017-08" db="EMBL/GenBank/DDBJ databases">
        <title>Harnessing the power of phylogenomics to disentangle the directionality and signatures of interkingdom host jumping in the parasitic fungal genus Tolypocladium.</title>
        <authorList>
            <person name="Quandt C.A."/>
            <person name="Patterson W."/>
            <person name="Spatafora J.W."/>
        </authorList>
    </citation>
    <scope>NUCLEOTIDE SEQUENCE [LARGE SCALE GENOMIC DNA]</scope>
    <source>
        <strain evidence="1 2">CBS 113982</strain>
    </source>
</reference>
<comment type="caution">
    <text evidence="1">The sequence shown here is derived from an EMBL/GenBank/DDBJ whole genome shotgun (WGS) entry which is preliminary data.</text>
</comment>
<proteinExistence type="predicted"/>
<dbReference type="OrthoDB" id="3257981at2759"/>
<evidence type="ECO:0000313" key="2">
    <source>
        <dbReference type="Proteomes" id="UP000236621"/>
    </source>
</evidence>
<protein>
    <submittedName>
        <fullName evidence="1">Glucan endo-1,3-alpha-glucosidase</fullName>
    </submittedName>
</protein>
<accession>A0A2K3QFK8</accession>
<dbReference type="EMBL" id="NRSZ01000571">
    <property type="protein sequence ID" value="PNY26291.1"/>
    <property type="molecule type" value="Genomic_DNA"/>
</dbReference>
<dbReference type="GO" id="GO:0051118">
    <property type="term" value="F:glucan endo-1,3-alpha-glucosidase activity"/>
    <property type="evidence" value="ECO:0007669"/>
    <property type="project" value="InterPro"/>
</dbReference>
<keyword evidence="2" id="KW-1185">Reference proteome</keyword>
<dbReference type="InterPro" id="IPR005197">
    <property type="entry name" value="Glyco_hydro_71"/>
</dbReference>
<gene>
    <name evidence="1" type="ORF">TCAP_03769</name>
</gene>
<dbReference type="AlphaFoldDB" id="A0A2K3QFK8"/>
<organism evidence="1 2">
    <name type="scientific">Tolypocladium capitatum</name>
    <dbReference type="NCBI Taxonomy" id="45235"/>
    <lineage>
        <taxon>Eukaryota</taxon>
        <taxon>Fungi</taxon>
        <taxon>Dikarya</taxon>
        <taxon>Ascomycota</taxon>
        <taxon>Pezizomycotina</taxon>
        <taxon>Sordariomycetes</taxon>
        <taxon>Hypocreomycetidae</taxon>
        <taxon>Hypocreales</taxon>
        <taxon>Ophiocordycipitaceae</taxon>
        <taxon>Tolypocladium</taxon>
    </lineage>
</organism>
<dbReference type="STRING" id="45235.A0A2K3QFK8"/>
<dbReference type="Gene3D" id="3.20.20.80">
    <property type="entry name" value="Glycosidases"/>
    <property type="match status" value="1"/>
</dbReference>
<name>A0A2K3QFK8_9HYPO</name>
<sequence>MTQQEATQDVQNAKAAGFDAFALNTHTITDQWALDALGYLFQAADQNSFSLFMSFDTSWGLIHPADIPAFLATYSTHSSYYKVNGKPFVSTFWGGKSYSNSQWDSDFRQTLSSRYGIVPFFVPDFDDWPGYPNNFVNTFPVIDGAFSWETAWPAPGNTPTNVSSSTDQNVLNQAHGAGKVYMMPLSSNQFKYQLASGSAWYRIGEVNMPQRMEQILTLQPDLVEVLTWNDAGESHYVGNIFPEAISGSPDIQAYSNGFDHTGWQQIISPFIKAYRDDGATDISMIRPPGSTPVGTLWYRTQMTSATCTDAQFQNHGQAVDAVNFAVILPAAGYTIRVYSNNALIGTYAASVGLYYQSVPGLQPGGGQRIEVYDGNNNMVSSATGTKSVASGSPQCNWNYEVVGLSG</sequence>